<evidence type="ECO:0000313" key="4">
    <source>
        <dbReference type="EMBL" id="QDU26359.1"/>
    </source>
</evidence>
<keyword evidence="5" id="KW-1185">Reference proteome</keyword>
<dbReference type="InterPro" id="IPR057326">
    <property type="entry name" value="KR_dom"/>
</dbReference>
<protein>
    <submittedName>
        <fullName evidence="4">3-oxoacyl-[acyl-carrier-protein] reductase FabG</fullName>
        <ecNumber evidence="4">1.1.1.100</ecNumber>
    </submittedName>
</protein>
<dbReference type="EC" id="1.1.1.100" evidence="4"/>
<dbReference type="SMART" id="SM00822">
    <property type="entry name" value="PKS_KR"/>
    <property type="match status" value="1"/>
</dbReference>
<evidence type="ECO:0000256" key="1">
    <source>
        <dbReference type="ARBA" id="ARBA00006484"/>
    </source>
</evidence>
<dbReference type="AlphaFoldDB" id="A0A517Y7Z0"/>
<accession>A0A517Y7Z0</accession>
<dbReference type="Proteomes" id="UP000315017">
    <property type="component" value="Chromosome"/>
</dbReference>
<dbReference type="PROSITE" id="PS00061">
    <property type="entry name" value="ADH_SHORT"/>
    <property type="match status" value="1"/>
</dbReference>
<name>A0A517Y7Z0_9BACT</name>
<dbReference type="FunFam" id="3.40.50.720:FF:000084">
    <property type="entry name" value="Short-chain dehydrogenase reductase"/>
    <property type="match status" value="1"/>
</dbReference>
<dbReference type="PANTHER" id="PTHR43639">
    <property type="entry name" value="OXIDOREDUCTASE, SHORT-CHAIN DEHYDROGENASE/REDUCTASE FAMILY (AFU_ORTHOLOGUE AFUA_5G02870)"/>
    <property type="match status" value="1"/>
</dbReference>
<dbReference type="KEGG" id="aagg:ETAA8_14370"/>
<dbReference type="Pfam" id="PF13561">
    <property type="entry name" value="adh_short_C2"/>
    <property type="match status" value="1"/>
</dbReference>
<dbReference type="PRINTS" id="PR00081">
    <property type="entry name" value="GDHRDH"/>
</dbReference>
<dbReference type="NCBIfam" id="NF009386">
    <property type="entry name" value="PRK12745.1"/>
    <property type="match status" value="1"/>
</dbReference>
<dbReference type="RefSeq" id="WP_145086797.1">
    <property type="nucleotide sequence ID" value="NZ_CP036274.1"/>
</dbReference>
<dbReference type="SUPFAM" id="SSF51735">
    <property type="entry name" value="NAD(P)-binding Rossmann-fold domains"/>
    <property type="match status" value="1"/>
</dbReference>
<dbReference type="InterPro" id="IPR036291">
    <property type="entry name" value="NAD(P)-bd_dom_sf"/>
</dbReference>
<gene>
    <name evidence="4" type="primary">fabG_5</name>
    <name evidence="4" type="ORF">ETAA8_14370</name>
</gene>
<evidence type="ECO:0000313" key="5">
    <source>
        <dbReference type="Proteomes" id="UP000315017"/>
    </source>
</evidence>
<dbReference type="Gene3D" id="3.40.50.720">
    <property type="entry name" value="NAD(P)-binding Rossmann-like Domain"/>
    <property type="match status" value="1"/>
</dbReference>
<sequence length="264" mass="28206">MSAVSTVSSRPVAIVTGGSRGIGRSIAERLAADGFAVVINYFSRRDAADEVAAAIQSTGGDAFVVQADIGVTADRQRLVAETLQHFGRLDALVNNAGITSPGRKDLLEATEESWDQVFATNLKGPFFLAQGAAREMVRLVQAATIERATIINISSISAFAVSTNRADYCMAKAAMQMMTWLLATRLADDQIRVYEVCPGVIASDMTAPVQEKYDKLIADGMSPIRRWGQPGDVAAAVSMLAGGTLPFSTGERIHIDGGFHIRRL</sequence>
<comment type="similarity">
    <text evidence="1">Belongs to the short-chain dehydrogenases/reductases (SDR) family.</text>
</comment>
<dbReference type="PRINTS" id="PR00080">
    <property type="entry name" value="SDRFAMILY"/>
</dbReference>
<evidence type="ECO:0000259" key="3">
    <source>
        <dbReference type="SMART" id="SM00822"/>
    </source>
</evidence>
<dbReference type="PANTHER" id="PTHR43639:SF1">
    <property type="entry name" value="SHORT-CHAIN DEHYDROGENASE_REDUCTASE FAMILY PROTEIN"/>
    <property type="match status" value="1"/>
</dbReference>
<keyword evidence="2 4" id="KW-0560">Oxidoreductase</keyword>
<dbReference type="InterPro" id="IPR002347">
    <property type="entry name" value="SDR_fam"/>
</dbReference>
<dbReference type="InterPro" id="IPR020904">
    <property type="entry name" value="Sc_DH/Rdtase_CS"/>
</dbReference>
<reference evidence="4 5" key="1">
    <citation type="submission" date="2019-02" db="EMBL/GenBank/DDBJ databases">
        <title>Deep-cultivation of Planctomycetes and their phenomic and genomic characterization uncovers novel biology.</title>
        <authorList>
            <person name="Wiegand S."/>
            <person name="Jogler M."/>
            <person name="Boedeker C."/>
            <person name="Pinto D."/>
            <person name="Vollmers J."/>
            <person name="Rivas-Marin E."/>
            <person name="Kohn T."/>
            <person name="Peeters S.H."/>
            <person name="Heuer A."/>
            <person name="Rast P."/>
            <person name="Oberbeckmann S."/>
            <person name="Bunk B."/>
            <person name="Jeske O."/>
            <person name="Meyerdierks A."/>
            <person name="Storesund J.E."/>
            <person name="Kallscheuer N."/>
            <person name="Luecker S."/>
            <person name="Lage O.M."/>
            <person name="Pohl T."/>
            <person name="Merkel B.J."/>
            <person name="Hornburger P."/>
            <person name="Mueller R.-W."/>
            <person name="Bruemmer F."/>
            <person name="Labrenz M."/>
            <person name="Spormann A.M."/>
            <person name="Op den Camp H."/>
            <person name="Overmann J."/>
            <person name="Amann R."/>
            <person name="Jetten M.S.M."/>
            <person name="Mascher T."/>
            <person name="Medema M.H."/>
            <person name="Devos D.P."/>
            <person name="Kaster A.-K."/>
            <person name="Ovreas L."/>
            <person name="Rohde M."/>
            <person name="Galperin M.Y."/>
            <person name="Jogler C."/>
        </authorList>
    </citation>
    <scope>NUCLEOTIDE SEQUENCE [LARGE SCALE GENOMIC DNA]</scope>
    <source>
        <strain evidence="4 5">ETA_A8</strain>
    </source>
</reference>
<evidence type="ECO:0000256" key="2">
    <source>
        <dbReference type="ARBA" id="ARBA00023002"/>
    </source>
</evidence>
<dbReference type="GO" id="GO:0004316">
    <property type="term" value="F:3-oxoacyl-[acyl-carrier-protein] reductase (NADPH) activity"/>
    <property type="evidence" value="ECO:0007669"/>
    <property type="project" value="UniProtKB-EC"/>
</dbReference>
<proteinExistence type="inferred from homology"/>
<organism evidence="4 5">
    <name type="scientific">Anatilimnocola aggregata</name>
    <dbReference type="NCBI Taxonomy" id="2528021"/>
    <lineage>
        <taxon>Bacteria</taxon>
        <taxon>Pseudomonadati</taxon>
        <taxon>Planctomycetota</taxon>
        <taxon>Planctomycetia</taxon>
        <taxon>Pirellulales</taxon>
        <taxon>Pirellulaceae</taxon>
        <taxon>Anatilimnocola</taxon>
    </lineage>
</organism>
<dbReference type="EMBL" id="CP036274">
    <property type="protein sequence ID" value="QDU26359.1"/>
    <property type="molecule type" value="Genomic_DNA"/>
</dbReference>
<dbReference type="OrthoDB" id="9803333at2"/>
<feature type="domain" description="Ketoreductase" evidence="3">
    <location>
        <begin position="11"/>
        <end position="197"/>
    </location>
</feature>